<dbReference type="PANTHER" id="PTHR30001">
    <property type="entry name" value="RIBONUCLEASE"/>
    <property type="match status" value="1"/>
</dbReference>
<evidence type="ECO:0000313" key="9">
    <source>
        <dbReference type="Proteomes" id="UP001333102"/>
    </source>
</evidence>
<evidence type="ECO:0000313" key="8">
    <source>
        <dbReference type="EMBL" id="WRP13573.1"/>
    </source>
</evidence>
<dbReference type="Pfam" id="PF00013">
    <property type="entry name" value="KH_1"/>
    <property type="match status" value="1"/>
</dbReference>
<dbReference type="SUPFAM" id="SSF54791">
    <property type="entry name" value="Eukaryotic type KH-domain (KH-domain type I)"/>
    <property type="match status" value="1"/>
</dbReference>
<evidence type="ECO:0000259" key="7">
    <source>
        <dbReference type="PROSITE" id="PS50926"/>
    </source>
</evidence>
<dbReference type="PROSITE" id="PS50084">
    <property type="entry name" value="KH_TYPE_1"/>
    <property type="match status" value="1"/>
</dbReference>
<dbReference type="Pfam" id="PF01938">
    <property type="entry name" value="TRAM"/>
    <property type="match status" value="1"/>
</dbReference>
<keyword evidence="4" id="KW-0460">Magnesium</keyword>
<dbReference type="SMART" id="SM00316">
    <property type="entry name" value="S1"/>
    <property type="match status" value="1"/>
</dbReference>
<gene>
    <name evidence="8" type="ORF">VLY81_08925</name>
</gene>
<dbReference type="InterPro" id="IPR019307">
    <property type="entry name" value="RNA-bd_AU-1/RNase_E/G"/>
</dbReference>
<dbReference type="InterPro" id="IPR036612">
    <property type="entry name" value="KH_dom_type_1_sf"/>
</dbReference>
<dbReference type="Pfam" id="PF10150">
    <property type="entry name" value="RNase_E_G"/>
    <property type="match status" value="1"/>
</dbReference>
<proteinExistence type="predicted"/>
<dbReference type="CDD" id="cd04453">
    <property type="entry name" value="S1_RNase_E"/>
    <property type="match status" value="1"/>
</dbReference>
<dbReference type="InterPro" id="IPR012340">
    <property type="entry name" value="NA-bd_OB-fold"/>
</dbReference>
<dbReference type="SUPFAM" id="SSF50249">
    <property type="entry name" value="Nucleic acid-binding proteins"/>
    <property type="match status" value="2"/>
</dbReference>
<evidence type="ECO:0000256" key="1">
    <source>
        <dbReference type="ARBA" id="ARBA00001946"/>
    </source>
</evidence>
<organism evidence="8 9">
    <name type="scientific">Geochorda subterranea</name>
    <dbReference type="NCBI Taxonomy" id="3109564"/>
    <lineage>
        <taxon>Bacteria</taxon>
        <taxon>Bacillati</taxon>
        <taxon>Bacillota</taxon>
        <taxon>Limnochordia</taxon>
        <taxon>Limnochordales</taxon>
        <taxon>Geochordaceae</taxon>
        <taxon>Geochorda</taxon>
    </lineage>
</organism>
<dbReference type="Proteomes" id="UP001333102">
    <property type="component" value="Chromosome"/>
</dbReference>
<keyword evidence="2" id="KW-0479">Metal-binding</keyword>
<dbReference type="InterPro" id="IPR004088">
    <property type="entry name" value="KH_dom_type_1"/>
</dbReference>
<dbReference type="InterPro" id="IPR002792">
    <property type="entry name" value="TRAM_dom"/>
</dbReference>
<dbReference type="NCBIfam" id="TIGR00757">
    <property type="entry name" value="RNaseEG"/>
    <property type="match status" value="1"/>
</dbReference>
<evidence type="ECO:0000256" key="5">
    <source>
        <dbReference type="ARBA" id="ARBA00022884"/>
    </source>
</evidence>
<dbReference type="RefSeq" id="WP_324667818.1">
    <property type="nucleotide sequence ID" value="NZ_CP141614.1"/>
</dbReference>
<dbReference type="EMBL" id="CP141614">
    <property type="protein sequence ID" value="WRP13573.1"/>
    <property type="molecule type" value="Genomic_DNA"/>
</dbReference>
<accession>A0ABZ1BM34</accession>
<protein>
    <submittedName>
        <fullName evidence="8">Rne/Rng family ribonuclease</fullName>
    </submittedName>
</protein>
<evidence type="ECO:0000256" key="4">
    <source>
        <dbReference type="ARBA" id="ARBA00022842"/>
    </source>
</evidence>
<dbReference type="PROSITE" id="PS50926">
    <property type="entry name" value="TRAM"/>
    <property type="match status" value="1"/>
</dbReference>
<dbReference type="PANTHER" id="PTHR30001:SF0">
    <property type="entry name" value="RIBONUCLEASE G"/>
    <property type="match status" value="1"/>
</dbReference>
<dbReference type="InterPro" id="IPR004659">
    <property type="entry name" value="RNase_E/G"/>
</dbReference>
<dbReference type="InterPro" id="IPR003029">
    <property type="entry name" value="S1_domain"/>
</dbReference>
<evidence type="ECO:0000256" key="2">
    <source>
        <dbReference type="ARBA" id="ARBA00022723"/>
    </source>
</evidence>
<evidence type="ECO:0000256" key="6">
    <source>
        <dbReference type="PROSITE-ProRule" id="PRU00117"/>
    </source>
</evidence>
<sequence length="570" mass="64092">MRREILINVSHGETRAVMLEDGRLVEIHIEREAHQSVAGNIYKGRVENVLPGMQAAFVDIGLERNAFLYLADAPLYVDAREQDGETETVDVLPRRPRRSKLREGQEVLVQVVKDPIGTKGARVVTHPTLPGRYLVLAPSTEYVGISRRIADEAERNRLKAIARRIRPKGMGLIVRTVAEGREEAELEADLRFLMKVWDRVVQKSRRASAPALLYRDHDLIYRLVRDVFNEDLARVVIDARAEYQKVLELAESLVGPSIRSRVELYQGERPLFEAHGVEAELERALDRRVWLGCGGYLVIDRTEAFTSIDVNTGRYIGTTSLADTVLRTNLEAAVEIARQIRLRDLGGIILVDFIDMDRKEDRDQVLARLIAELARDRTRTHVLGFTRLGLVEMTRKKVREDLYAVLQKPCPYCQGSGRVLSEATTAHKIEREIRRLARSSDAEAMLVATHPSVAAQVIGVGGANLRRLESETGKIIYVRGSDDVHIEEMRVVTVGSRREVEQMALPVKEGQVVDLEVEEPHVSNPRDGIARLEGYVVDIEGGGPHVGQRLRVEITKVFRTYAKGRVVSAT</sequence>
<keyword evidence="9" id="KW-1185">Reference proteome</keyword>
<reference evidence="9" key="1">
    <citation type="submission" date="2023-12" db="EMBL/GenBank/DDBJ databases">
        <title>Novel isolates from deep terrestrial aquifers shed light on the physiology and ecology of the class Limnochordia.</title>
        <authorList>
            <person name="Karnachuk O.V."/>
            <person name="Lukina A.P."/>
            <person name="Avakyan M.R."/>
            <person name="Kadnikov V."/>
            <person name="Begmatov S."/>
            <person name="Beletsky A.V."/>
            <person name="Mardanov A.V."/>
            <person name="Ravin N.V."/>
        </authorList>
    </citation>
    <scope>NUCLEOTIDE SEQUENCE [LARGE SCALE GENOMIC DNA]</scope>
    <source>
        <strain evidence="9">LN</strain>
    </source>
</reference>
<dbReference type="Gene3D" id="3.40.1260.20">
    <property type="entry name" value="Ribonuclease E, catalytic domain"/>
    <property type="match status" value="1"/>
</dbReference>
<keyword evidence="5 6" id="KW-0694">RNA-binding</keyword>
<evidence type="ECO:0000256" key="3">
    <source>
        <dbReference type="ARBA" id="ARBA00022801"/>
    </source>
</evidence>
<name>A0ABZ1BM34_9FIRM</name>
<feature type="domain" description="TRAM" evidence="7">
    <location>
        <begin position="506"/>
        <end position="568"/>
    </location>
</feature>
<comment type="cofactor">
    <cofactor evidence="1">
        <name>Mg(2+)</name>
        <dbReference type="ChEBI" id="CHEBI:18420"/>
    </cofactor>
</comment>
<dbReference type="Gene3D" id="2.40.50.140">
    <property type="entry name" value="Nucleic acid-binding proteins"/>
    <property type="match status" value="1"/>
</dbReference>
<keyword evidence="3" id="KW-0378">Hydrolase</keyword>